<proteinExistence type="predicted"/>
<evidence type="ECO:0000313" key="1">
    <source>
        <dbReference type="EMBL" id="ERJ96208.1"/>
    </source>
</evidence>
<dbReference type="PATRIC" id="fig|411473.3.peg.1089"/>
<gene>
    <name evidence="1" type="ORF">RUMCAL_01342</name>
</gene>
<accession>U2MA69</accession>
<dbReference type="AlphaFoldDB" id="U2MA69"/>
<name>U2MA69_9FIRM</name>
<dbReference type="EMBL" id="AWVF01000175">
    <property type="protein sequence ID" value="ERJ96208.1"/>
    <property type="molecule type" value="Genomic_DNA"/>
</dbReference>
<reference evidence="1 2" key="1">
    <citation type="submission" date="2013-07" db="EMBL/GenBank/DDBJ databases">
        <authorList>
            <person name="Weinstock G."/>
            <person name="Sodergren E."/>
            <person name="Wylie T."/>
            <person name="Fulton L."/>
            <person name="Fulton R."/>
            <person name="Fronick C."/>
            <person name="O'Laughlin M."/>
            <person name="Godfrey J."/>
            <person name="Miner T."/>
            <person name="Herter B."/>
            <person name="Appelbaum E."/>
            <person name="Cordes M."/>
            <person name="Lek S."/>
            <person name="Wollam A."/>
            <person name="Pepin K.H."/>
            <person name="Palsikar V.B."/>
            <person name="Mitreva M."/>
            <person name="Wilson R.K."/>
        </authorList>
    </citation>
    <scope>NUCLEOTIDE SEQUENCE [LARGE SCALE GENOMIC DNA]</scope>
    <source>
        <strain evidence="1 2">ATCC 27760</strain>
    </source>
</reference>
<sequence length="151" mass="17415">MIPKRVINIVEAAFWGCESLTNIKIAISDEKFLIVGYYIEVEKDIVAVKEMLRTGKMDTEVKMPLCMKFQMAVEMIDLHDNAEAKAYVKKMLTKGVKMLIDNGNLQLIQVLLGKTDFVTKKNVDKYIQYAIDKKQQEIYLDLIRYKNAIMA</sequence>
<keyword evidence="2" id="KW-1185">Reference proteome</keyword>
<dbReference type="HOGENOM" id="CLU_1730054_0_0_9"/>
<evidence type="ECO:0000313" key="2">
    <source>
        <dbReference type="Proteomes" id="UP000016662"/>
    </source>
</evidence>
<dbReference type="Proteomes" id="UP000016662">
    <property type="component" value="Unassembled WGS sequence"/>
</dbReference>
<organism evidence="1 2">
    <name type="scientific">Ruminococcus callidus ATCC 27760</name>
    <dbReference type="NCBI Taxonomy" id="411473"/>
    <lineage>
        <taxon>Bacteria</taxon>
        <taxon>Bacillati</taxon>
        <taxon>Bacillota</taxon>
        <taxon>Clostridia</taxon>
        <taxon>Eubacteriales</taxon>
        <taxon>Oscillospiraceae</taxon>
        <taxon>Ruminococcus</taxon>
    </lineage>
</organism>
<protein>
    <submittedName>
        <fullName evidence="1">Uncharacterized protein</fullName>
    </submittedName>
</protein>
<comment type="caution">
    <text evidence="1">The sequence shown here is derived from an EMBL/GenBank/DDBJ whole genome shotgun (WGS) entry which is preliminary data.</text>
</comment>